<feature type="compositionally biased region" description="Acidic residues" evidence="6">
    <location>
        <begin position="236"/>
        <end position="247"/>
    </location>
</feature>
<keyword evidence="9" id="KW-1185">Reference proteome</keyword>
<feature type="zinc finger region" description="C3H1-type" evidence="5">
    <location>
        <begin position="48"/>
        <end position="76"/>
    </location>
</feature>
<dbReference type="Proteomes" id="UP000031737">
    <property type="component" value="Unassembled WGS sequence"/>
</dbReference>
<organism evidence="8 9">
    <name type="scientific">Trypanosoma rangeli SC58</name>
    <dbReference type="NCBI Taxonomy" id="429131"/>
    <lineage>
        <taxon>Eukaryota</taxon>
        <taxon>Discoba</taxon>
        <taxon>Euglenozoa</taxon>
        <taxon>Kinetoplastea</taxon>
        <taxon>Metakinetoplastina</taxon>
        <taxon>Trypanosomatida</taxon>
        <taxon>Trypanosomatidae</taxon>
        <taxon>Trypanosoma</taxon>
        <taxon>Herpetosoma</taxon>
    </lineage>
</organism>
<keyword evidence="2" id="KW-0677">Repeat</keyword>
<dbReference type="PANTHER" id="PTHR12547">
    <property type="entry name" value="CCCH ZINC FINGER/TIS11-RELATED"/>
    <property type="match status" value="1"/>
</dbReference>
<dbReference type="AlphaFoldDB" id="A0A061J422"/>
<feature type="region of interest" description="Disordered" evidence="6">
    <location>
        <begin position="210"/>
        <end position="247"/>
    </location>
</feature>
<proteinExistence type="predicted"/>
<dbReference type="PROSITE" id="PS50103">
    <property type="entry name" value="ZF_C3H1"/>
    <property type="match status" value="1"/>
</dbReference>
<dbReference type="PANTHER" id="PTHR12547:SF18">
    <property type="entry name" value="PROTEIN TIS11"/>
    <property type="match status" value="1"/>
</dbReference>
<dbReference type="SUPFAM" id="SSF90229">
    <property type="entry name" value="CCCH zinc finger"/>
    <property type="match status" value="1"/>
</dbReference>
<dbReference type="InterPro" id="IPR000571">
    <property type="entry name" value="Znf_CCCH"/>
</dbReference>
<dbReference type="OrthoDB" id="410307at2759"/>
<dbReference type="FunFam" id="4.10.1000.10:FF:000001">
    <property type="entry name" value="zinc finger CCCH domain-containing protein 15-like"/>
    <property type="match status" value="1"/>
</dbReference>
<keyword evidence="3 5" id="KW-0863">Zinc-finger</keyword>
<evidence type="ECO:0000256" key="3">
    <source>
        <dbReference type="ARBA" id="ARBA00022771"/>
    </source>
</evidence>
<keyword evidence="1 5" id="KW-0479">Metal-binding</keyword>
<evidence type="ECO:0000256" key="6">
    <source>
        <dbReference type="SAM" id="MobiDB-lite"/>
    </source>
</evidence>
<dbReference type="SMART" id="SM00356">
    <property type="entry name" value="ZnF_C3H1"/>
    <property type="match status" value="1"/>
</dbReference>
<evidence type="ECO:0000256" key="5">
    <source>
        <dbReference type="PROSITE-ProRule" id="PRU00723"/>
    </source>
</evidence>
<name>A0A061J422_TRYRA</name>
<dbReference type="GO" id="GO:0003729">
    <property type="term" value="F:mRNA binding"/>
    <property type="evidence" value="ECO:0007669"/>
    <property type="project" value="InterPro"/>
</dbReference>
<feature type="domain" description="C3H1-type" evidence="7">
    <location>
        <begin position="48"/>
        <end position="76"/>
    </location>
</feature>
<dbReference type="Pfam" id="PF00642">
    <property type="entry name" value="zf-CCCH"/>
    <property type="match status" value="1"/>
</dbReference>
<evidence type="ECO:0000313" key="9">
    <source>
        <dbReference type="Proteomes" id="UP000031737"/>
    </source>
</evidence>
<dbReference type="InterPro" id="IPR036855">
    <property type="entry name" value="Znf_CCCH_sf"/>
</dbReference>
<evidence type="ECO:0000313" key="8">
    <source>
        <dbReference type="EMBL" id="ESL10188.1"/>
    </source>
</evidence>
<sequence>MTSIYATRPLPTASPLCWNLTEDADMLNYVATSPLEYEQVARPILAERYKTKFCRNYMETGVCLYGWRCMFAHGTHELRTPEMNFHDGLVTEEAIRAFRRRRAAPPYFYAASRNYALRHRTLKAAPATPYTHNPYACDLLPLQNRLYSQAPALATLPDATAPLWCCGDEHTCCSCFDSIENQDGCASYVEITQSPDCHAFSNDDAELSACSSIGSDSEDNRQPTTPYKTHSKEQPPMEDVENGTEAP</sequence>
<protein>
    <recommendedName>
        <fullName evidence="7">C3H1-type domain-containing protein</fullName>
    </recommendedName>
</protein>
<gene>
    <name evidence="8" type="ORF">TRSC58_02083</name>
</gene>
<dbReference type="GO" id="GO:0008270">
    <property type="term" value="F:zinc ion binding"/>
    <property type="evidence" value="ECO:0007669"/>
    <property type="project" value="UniProtKB-KW"/>
</dbReference>
<accession>A0A061J422</accession>
<comment type="caution">
    <text evidence="8">The sequence shown here is derived from an EMBL/GenBank/DDBJ whole genome shotgun (WGS) entry which is preliminary data.</text>
</comment>
<evidence type="ECO:0000256" key="1">
    <source>
        <dbReference type="ARBA" id="ARBA00022723"/>
    </source>
</evidence>
<evidence type="ECO:0000259" key="7">
    <source>
        <dbReference type="PROSITE" id="PS50103"/>
    </source>
</evidence>
<dbReference type="EMBL" id="AUPL01002083">
    <property type="protein sequence ID" value="ESL10188.1"/>
    <property type="molecule type" value="Genomic_DNA"/>
</dbReference>
<dbReference type="VEuPathDB" id="TriTrypDB:TRSC58_02083"/>
<evidence type="ECO:0000256" key="4">
    <source>
        <dbReference type="ARBA" id="ARBA00022833"/>
    </source>
</evidence>
<dbReference type="Gene3D" id="4.10.1000.10">
    <property type="entry name" value="Zinc finger, CCCH-type"/>
    <property type="match status" value="1"/>
</dbReference>
<keyword evidence="4 5" id="KW-0862">Zinc</keyword>
<dbReference type="InterPro" id="IPR045877">
    <property type="entry name" value="ZFP36-like"/>
</dbReference>
<evidence type="ECO:0000256" key="2">
    <source>
        <dbReference type="ARBA" id="ARBA00022737"/>
    </source>
</evidence>
<reference evidence="8 9" key="1">
    <citation type="submission" date="2013-07" db="EMBL/GenBank/DDBJ databases">
        <authorList>
            <person name="Stoco P.H."/>
            <person name="Wagner G."/>
            <person name="Gerber A."/>
            <person name="Zaha A."/>
            <person name="Thompson C."/>
            <person name="Bartholomeu D.C."/>
            <person name="Luckemeyer D.D."/>
            <person name="Bahia D."/>
            <person name="Loreto E."/>
            <person name="Prestes E.B."/>
            <person name="Lima F.M."/>
            <person name="Rodrigues-Luiz G."/>
            <person name="Vallejo G.A."/>
            <person name="Filho J.F."/>
            <person name="Monteiro K.M."/>
            <person name="Tyler K.M."/>
            <person name="de Almeida L.G."/>
            <person name="Ortiz M.F."/>
            <person name="Siervo M.A."/>
            <person name="de Moraes M.H."/>
            <person name="Cunha O.L."/>
            <person name="Mendonca-Neto R."/>
            <person name="Silva R."/>
            <person name="Teixeira S.M."/>
            <person name="Murta S.M."/>
            <person name="Sincero T.C."/>
            <person name="Mendes T.A."/>
            <person name="Urmenyi T.P."/>
            <person name="Silva V.G."/>
            <person name="da Rocha W.D."/>
            <person name="Andersson B."/>
            <person name="Romanha A.J."/>
            <person name="Steindel M."/>
            <person name="de Vasconcelos A.T."/>
            <person name="Grisard E.C."/>
        </authorList>
    </citation>
    <scope>NUCLEOTIDE SEQUENCE [LARGE SCALE GENOMIC DNA]</scope>
    <source>
        <strain evidence="8 9">SC58</strain>
    </source>
</reference>